<reference evidence="6" key="1">
    <citation type="submission" date="2021-01" db="EMBL/GenBank/DDBJ databases">
        <authorList>
            <person name="Corre E."/>
            <person name="Pelletier E."/>
            <person name="Niang G."/>
            <person name="Scheremetjew M."/>
            <person name="Finn R."/>
            <person name="Kale V."/>
            <person name="Holt S."/>
            <person name="Cochrane G."/>
            <person name="Meng A."/>
            <person name="Brown T."/>
            <person name="Cohen L."/>
        </authorList>
    </citation>
    <scope>NUCLEOTIDE SEQUENCE</scope>
    <source>
        <strain evidence="6">CCMP1661</strain>
    </source>
</reference>
<dbReference type="GO" id="GO:0000428">
    <property type="term" value="C:DNA-directed RNA polymerase complex"/>
    <property type="evidence" value="ECO:0007669"/>
    <property type="project" value="UniProtKB-KW"/>
</dbReference>
<evidence type="ECO:0000313" key="6">
    <source>
        <dbReference type="EMBL" id="CAD9865281.1"/>
    </source>
</evidence>
<evidence type="ECO:0000256" key="3">
    <source>
        <dbReference type="ARBA" id="ARBA00022478"/>
    </source>
</evidence>
<comment type="similarity">
    <text evidence="2">Belongs to the eukaryotic RPA49/POLR1E RNA polymerase subunit family.</text>
</comment>
<dbReference type="AlphaFoldDB" id="A0A7S2V2D5"/>
<keyword evidence="4" id="KW-0804">Transcription</keyword>
<keyword evidence="5" id="KW-0539">Nucleus</keyword>
<gene>
    <name evidence="6" type="ORF">FJAP1339_LOCUS6923</name>
</gene>
<accession>A0A7S2V2D5</accession>
<dbReference type="GO" id="GO:0005730">
    <property type="term" value="C:nucleolus"/>
    <property type="evidence" value="ECO:0007669"/>
    <property type="project" value="UniProtKB-SubCell"/>
</dbReference>
<dbReference type="GO" id="GO:0006351">
    <property type="term" value="P:DNA-templated transcription"/>
    <property type="evidence" value="ECO:0007669"/>
    <property type="project" value="InterPro"/>
</dbReference>
<dbReference type="EMBL" id="HBHR01013995">
    <property type="protein sequence ID" value="CAD9865281.1"/>
    <property type="molecule type" value="Transcribed_RNA"/>
</dbReference>
<proteinExistence type="inferred from homology"/>
<name>A0A7S2V2D5_9STRA</name>
<evidence type="ECO:0000256" key="1">
    <source>
        <dbReference type="ARBA" id="ARBA00004604"/>
    </source>
</evidence>
<dbReference type="GO" id="GO:0003677">
    <property type="term" value="F:DNA binding"/>
    <property type="evidence" value="ECO:0007669"/>
    <property type="project" value="InterPro"/>
</dbReference>
<evidence type="ECO:0000256" key="4">
    <source>
        <dbReference type="ARBA" id="ARBA00023163"/>
    </source>
</evidence>
<sequence length="176" mass="19508">MKAASGGWFSAFVEANLRGMADPPGSKLGKRRVTRLLCLHFMLALSRNKKRAFTTGHAHAAKDLNIPVPVVRYLFNLFAAEERGFSMAKYSRTQTLKAKLHMHIVVLALLLGRGILDLNLLRQDLQVPPVKMTALARETGCTVETRGGKNGTHRAVLKLPLNFPVQQKAKGQKARR</sequence>
<dbReference type="InterPro" id="IPR009668">
    <property type="entry name" value="RNA_pol-assoc_fac_A49-like"/>
</dbReference>
<comment type="subcellular location">
    <subcellularLocation>
        <location evidence="1">Nucleus</location>
        <location evidence="1">Nucleolus</location>
    </subcellularLocation>
</comment>
<dbReference type="PANTHER" id="PTHR14440">
    <property type="entry name" value="DNA-DIRECTED RNA POLYMERASE I SUBUNIT RPA49"/>
    <property type="match status" value="1"/>
</dbReference>
<keyword evidence="3" id="KW-0240">DNA-directed RNA polymerase</keyword>
<dbReference type="Pfam" id="PF06870">
    <property type="entry name" value="RNA_pol_I_A49"/>
    <property type="match status" value="1"/>
</dbReference>
<evidence type="ECO:0000256" key="2">
    <source>
        <dbReference type="ARBA" id="ARBA00009430"/>
    </source>
</evidence>
<organism evidence="6">
    <name type="scientific">Fibrocapsa japonica</name>
    <dbReference type="NCBI Taxonomy" id="94617"/>
    <lineage>
        <taxon>Eukaryota</taxon>
        <taxon>Sar</taxon>
        <taxon>Stramenopiles</taxon>
        <taxon>Ochrophyta</taxon>
        <taxon>Raphidophyceae</taxon>
        <taxon>Chattonellales</taxon>
        <taxon>Chattonellaceae</taxon>
        <taxon>Fibrocapsa</taxon>
    </lineage>
</organism>
<protein>
    <submittedName>
        <fullName evidence="6">Uncharacterized protein</fullName>
    </submittedName>
</protein>
<evidence type="ECO:0000256" key="5">
    <source>
        <dbReference type="ARBA" id="ARBA00023242"/>
    </source>
</evidence>